<comment type="caution">
    <text evidence="1">The sequence shown here is derived from an EMBL/GenBank/DDBJ whole genome shotgun (WGS) entry which is preliminary data.</text>
</comment>
<evidence type="ECO:0000313" key="1">
    <source>
        <dbReference type="EMBL" id="KDS48491.1"/>
    </source>
</evidence>
<gene>
    <name evidence="1" type="ORF">M099_3324</name>
</gene>
<organism evidence="1 2">
    <name type="scientific">Phocaeicola vulgatus str. 3975 RP4</name>
    <dbReference type="NCBI Taxonomy" id="1339352"/>
    <lineage>
        <taxon>Bacteria</taxon>
        <taxon>Pseudomonadati</taxon>
        <taxon>Bacteroidota</taxon>
        <taxon>Bacteroidia</taxon>
        <taxon>Bacteroidales</taxon>
        <taxon>Bacteroidaceae</taxon>
        <taxon>Phocaeicola</taxon>
    </lineage>
</organism>
<dbReference type="AlphaFoldDB" id="A0A069S9A2"/>
<proteinExistence type="predicted"/>
<sequence length="38" mass="4658">MSYPRHVHRTPRNRKSINRYKPFMYEFKLSKGGHFPPP</sequence>
<dbReference type="EMBL" id="JNHM01000081">
    <property type="protein sequence ID" value="KDS48491.1"/>
    <property type="molecule type" value="Genomic_DNA"/>
</dbReference>
<dbReference type="PATRIC" id="fig|1339352.3.peg.3158"/>
<evidence type="ECO:0000313" key="2">
    <source>
        <dbReference type="Proteomes" id="UP000027661"/>
    </source>
</evidence>
<name>A0A069S9A2_PHOVU</name>
<accession>A0A069S9A2</accession>
<reference evidence="1 2" key="1">
    <citation type="submission" date="2014-04" db="EMBL/GenBank/DDBJ databases">
        <authorList>
            <person name="Sears C."/>
            <person name="Carroll K."/>
            <person name="Sack B.R."/>
            <person name="Qadri F."/>
            <person name="Myers L.L."/>
            <person name="Chung G.-T."/>
            <person name="Escheverria P."/>
            <person name="Fraser C.M."/>
            <person name="Sadzewicz L."/>
            <person name="Shefchek K.A."/>
            <person name="Tallon L."/>
            <person name="Das S.P."/>
            <person name="Daugherty S."/>
            <person name="Mongodin E.F."/>
        </authorList>
    </citation>
    <scope>NUCLEOTIDE SEQUENCE [LARGE SCALE GENOMIC DNA]</scope>
    <source>
        <strain evidence="1 2">3975 RP4</strain>
    </source>
</reference>
<dbReference type="Proteomes" id="UP000027661">
    <property type="component" value="Unassembled WGS sequence"/>
</dbReference>
<protein>
    <submittedName>
        <fullName evidence="1">Uncharacterized protein</fullName>
    </submittedName>
</protein>